<gene>
    <name evidence="2" type="ORF">A2843_02570</name>
</gene>
<feature type="transmembrane region" description="Helical" evidence="1">
    <location>
        <begin position="6"/>
        <end position="22"/>
    </location>
</feature>
<feature type="transmembrane region" description="Helical" evidence="1">
    <location>
        <begin position="273"/>
        <end position="290"/>
    </location>
</feature>
<name>A0A1G2QVC1_9BACT</name>
<dbReference type="EMBL" id="MHTS01000017">
    <property type="protein sequence ID" value="OHA64338.1"/>
    <property type="molecule type" value="Genomic_DNA"/>
</dbReference>
<organism evidence="2 3">
    <name type="scientific">Candidatus Wildermuthbacteria bacterium RIFCSPHIGHO2_01_FULL_48_27b</name>
    <dbReference type="NCBI Taxonomy" id="1802447"/>
    <lineage>
        <taxon>Bacteria</taxon>
        <taxon>Candidatus Wildermuthiibacteriota</taxon>
    </lineage>
</organism>
<feature type="transmembrane region" description="Helical" evidence="1">
    <location>
        <begin position="249"/>
        <end position="267"/>
    </location>
</feature>
<feature type="transmembrane region" description="Helical" evidence="1">
    <location>
        <begin position="65"/>
        <end position="84"/>
    </location>
</feature>
<reference evidence="2 3" key="1">
    <citation type="journal article" date="2016" name="Nat. Commun.">
        <title>Thousands of microbial genomes shed light on interconnected biogeochemical processes in an aquifer system.</title>
        <authorList>
            <person name="Anantharaman K."/>
            <person name="Brown C.T."/>
            <person name="Hug L.A."/>
            <person name="Sharon I."/>
            <person name="Castelle C.J."/>
            <person name="Probst A.J."/>
            <person name="Thomas B.C."/>
            <person name="Singh A."/>
            <person name="Wilkins M.J."/>
            <person name="Karaoz U."/>
            <person name="Brodie E.L."/>
            <person name="Williams K.H."/>
            <person name="Hubbard S.S."/>
            <person name="Banfield J.F."/>
        </authorList>
    </citation>
    <scope>NUCLEOTIDE SEQUENCE [LARGE SCALE GENOMIC DNA]</scope>
</reference>
<protein>
    <submittedName>
        <fullName evidence="2">Uncharacterized protein</fullName>
    </submittedName>
</protein>
<evidence type="ECO:0000313" key="2">
    <source>
        <dbReference type="EMBL" id="OHA64338.1"/>
    </source>
</evidence>
<comment type="caution">
    <text evidence="2">The sequence shown here is derived from an EMBL/GenBank/DDBJ whole genome shotgun (WGS) entry which is preliminary data.</text>
</comment>
<dbReference type="AlphaFoldDB" id="A0A1G2QVC1"/>
<proteinExistence type="predicted"/>
<feature type="transmembrane region" description="Helical" evidence="1">
    <location>
        <begin position="34"/>
        <end position="59"/>
    </location>
</feature>
<sequence length="314" mass="35987">MLILGIILTVLGFIVFQWAANAQSKSFLERPMIFNSVVAVLIINLLWLALFAGGFYSLWKVNPTIVLVLVGIYAVLWIFGYFMGSEKAKAKKIFGIYKQLKLFRPKATDQELFRETARIYFANLRWDEHKIKMTIDAIFEKSVGNKEDKDIKDVVSSILIFENPQDDFGRGFDFKGYMKRHTKKQKAIDDAYNAILGKMQKITERPTLSENTDKWVKSIGLNPDEMSNEQLAVFAEIDDAKKSNWAVRFLYGASFIFLILAGLNLLSLELGGVLSNGVVSFVIWFVGHKIQMRRISKKFYEASIMKYAQEQVEK</sequence>
<keyword evidence="1" id="KW-0472">Membrane</keyword>
<dbReference type="Proteomes" id="UP000178170">
    <property type="component" value="Unassembled WGS sequence"/>
</dbReference>
<keyword evidence="1" id="KW-0812">Transmembrane</keyword>
<evidence type="ECO:0000313" key="3">
    <source>
        <dbReference type="Proteomes" id="UP000178170"/>
    </source>
</evidence>
<accession>A0A1G2QVC1</accession>
<evidence type="ECO:0000256" key="1">
    <source>
        <dbReference type="SAM" id="Phobius"/>
    </source>
</evidence>
<keyword evidence="1" id="KW-1133">Transmembrane helix</keyword>